<evidence type="ECO:0000256" key="1">
    <source>
        <dbReference type="SAM" id="MobiDB-lite"/>
    </source>
</evidence>
<feature type="compositionally biased region" description="Basic and acidic residues" evidence="1">
    <location>
        <begin position="103"/>
        <end position="112"/>
    </location>
</feature>
<evidence type="ECO:0000313" key="3">
    <source>
        <dbReference type="Proteomes" id="UP000696573"/>
    </source>
</evidence>
<reference evidence="2" key="1">
    <citation type="submission" date="2021-10" db="EMBL/GenBank/DDBJ databases">
        <authorList>
            <person name="Piombo E."/>
        </authorList>
    </citation>
    <scope>NUCLEOTIDE SEQUENCE</scope>
</reference>
<protein>
    <submittedName>
        <fullName evidence="2">Uncharacterized protein</fullName>
    </submittedName>
</protein>
<dbReference type="OrthoDB" id="4158087at2759"/>
<organism evidence="2 3">
    <name type="scientific">Clonostachys rhizophaga</name>
    <dbReference type="NCBI Taxonomy" id="160324"/>
    <lineage>
        <taxon>Eukaryota</taxon>
        <taxon>Fungi</taxon>
        <taxon>Dikarya</taxon>
        <taxon>Ascomycota</taxon>
        <taxon>Pezizomycotina</taxon>
        <taxon>Sordariomycetes</taxon>
        <taxon>Hypocreomycetidae</taxon>
        <taxon>Hypocreales</taxon>
        <taxon>Bionectriaceae</taxon>
        <taxon>Clonostachys</taxon>
    </lineage>
</organism>
<name>A0A9N9VYD7_9HYPO</name>
<dbReference type="PANTHER" id="PTHR37540:SF5">
    <property type="entry name" value="TRANSCRIPTION FACTOR DOMAIN-CONTAINING PROTEIN"/>
    <property type="match status" value="1"/>
</dbReference>
<dbReference type="AlphaFoldDB" id="A0A9N9VYD7"/>
<gene>
    <name evidence="2" type="ORF">CRHIZ90672A_00010573</name>
</gene>
<dbReference type="PANTHER" id="PTHR37540">
    <property type="entry name" value="TRANSCRIPTION FACTOR (ACR-2), PUTATIVE-RELATED-RELATED"/>
    <property type="match status" value="1"/>
</dbReference>
<keyword evidence="3" id="KW-1185">Reference proteome</keyword>
<comment type="caution">
    <text evidence="2">The sequence shown here is derived from an EMBL/GenBank/DDBJ whole genome shotgun (WGS) entry which is preliminary data.</text>
</comment>
<accession>A0A9N9VYD7</accession>
<evidence type="ECO:0000313" key="2">
    <source>
        <dbReference type="EMBL" id="CAH0037058.1"/>
    </source>
</evidence>
<dbReference type="EMBL" id="CABFNQ020000758">
    <property type="protein sequence ID" value="CAH0037058.1"/>
    <property type="molecule type" value="Genomic_DNA"/>
</dbReference>
<feature type="compositionally biased region" description="Basic residues" evidence="1">
    <location>
        <begin position="86"/>
        <end position="102"/>
    </location>
</feature>
<sequence length="339" mass="37985">MCAFIFAVGPISSAYLSSVNLETCAAIQSNASSSYHDTSSVAETGCFSARFDMSAQFAFVPTDGSTMIHSPLRKLIRHHCMKGRNKLPNSRRARQTARKTRRAMKDKPECNRQRKIHPRPTTNNVSQARWRPEWPGAESCNQTAQQPAVPPPPPSDWALFRFPGELDAVSQELMHKYFVRNPIRDPICPFELFNLFIDFGQDPFQCFRALTGDMLCFRATLLLTSACEDLIIQRPLSGGTLTHLRLLLPILHSRLSDAASHQTDLILFAVGIMVSIAVLFGDQTAMAAHAVGLRQIIHLRGGFRALDHNHMVQFSLDRQVSHVNQGRQQWPQGTDLLQP</sequence>
<proteinExistence type="predicted"/>
<dbReference type="Proteomes" id="UP000696573">
    <property type="component" value="Unassembled WGS sequence"/>
</dbReference>
<feature type="region of interest" description="Disordered" evidence="1">
    <location>
        <begin position="86"/>
        <end position="127"/>
    </location>
</feature>